<evidence type="ECO:0000313" key="1">
    <source>
        <dbReference type="EMBL" id="MBD2753313.1"/>
    </source>
</evidence>
<dbReference type="AlphaFoldDB" id="A0A927B0S3"/>
<protein>
    <recommendedName>
        <fullName evidence="3">Glycosyltransferase family 4 protein</fullName>
    </recommendedName>
</protein>
<evidence type="ECO:0008006" key="3">
    <source>
        <dbReference type="Google" id="ProtNLM"/>
    </source>
</evidence>
<dbReference type="RefSeq" id="WP_191038937.1">
    <property type="nucleotide sequence ID" value="NZ_JACXAA010000003.1"/>
</dbReference>
<keyword evidence="2" id="KW-1185">Reference proteome</keyword>
<dbReference type="Proteomes" id="UP000653797">
    <property type="component" value="Unassembled WGS sequence"/>
</dbReference>
<dbReference type="SUPFAM" id="SSF53756">
    <property type="entry name" value="UDP-Glycosyltransferase/glycogen phosphorylase"/>
    <property type="match status" value="1"/>
</dbReference>
<dbReference type="Gene3D" id="3.40.50.2000">
    <property type="entry name" value="Glycogen Phosphorylase B"/>
    <property type="match status" value="1"/>
</dbReference>
<comment type="caution">
    <text evidence="1">The sequence shown here is derived from an EMBL/GenBank/DDBJ whole genome shotgun (WGS) entry which is preliminary data.</text>
</comment>
<accession>A0A927B0S3</accession>
<dbReference type="EMBL" id="JACXAA010000003">
    <property type="protein sequence ID" value="MBD2753313.1"/>
    <property type="molecule type" value="Genomic_DNA"/>
</dbReference>
<name>A0A927B0S3_9BACT</name>
<gene>
    <name evidence="1" type="ORF">IC230_10465</name>
</gene>
<organism evidence="1 2">
    <name type="scientific">Spirosoma validum</name>
    <dbReference type="NCBI Taxonomy" id="2771355"/>
    <lineage>
        <taxon>Bacteria</taxon>
        <taxon>Pseudomonadati</taxon>
        <taxon>Bacteroidota</taxon>
        <taxon>Cytophagia</taxon>
        <taxon>Cytophagales</taxon>
        <taxon>Cytophagaceae</taxon>
        <taxon>Spirosoma</taxon>
    </lineage>
</organism>
<sequence>MKILSFQPFSLYANGGGSRILRRLYEGNEEHVHSLVVKTYSSKKTEGAITETIILVSPILKPWMKWHLRNITLWYQKHFSYSCTIKRLQTIAVSIPHDIIHATDHGIYSAALCDYAKQNNKQLWVSFHDHFKTSGGSEESTKKLWHQASRRLLISNELGREYCRLLGNKDFQIITDGLKETEIIAPKLKLNDPISIYFAGLLHIDYVPLFQVLFHALNELSTMGYRFNLILRGTQHITFPKKELFSIVYKPFTLNEEELKEEMHKADILYLPIKFSDNYFYQYSLSTKMIGYLGAPGAILYHGPEDSAANFLLSTSDSAIGCHNLDSQTLLKKILLLIDNNLSIISNAKHIAINRFSMDKIKNLFWEL</sequence>
<proteinExistence type="predicted"/>
<reference evidence="1" key="1">
    <citation type="submission" date="2020-09" db="EMBL/GenBank/DDBJ databases">
        <authorList>
            <person name="Kim M.K."/>
        </authorList>
    </citation>
    <scope>NUCLEOTIDE SEQUENCE</scope>
    <source>
        <strain evidence="1">BT704</strain>
    </source>
</reference>
<evidence type="ECO:0000313" key="2">
    <source>
        <dbReference type="Proteomes" id="UP000653797"/>
    </source>
</evidence>